<feature type="repeat" description="TPR" evidence="8">
    <location>
        <begin position="325"/>
        <end position="358"/>
    </location>
</feature>
<dbReference type="SUPFAM" id="SSF53335">
    <property type="entry name" value="S-adenosyl-L-methionine-dependent methyltransferases"/>
    <property type="match status" value="1"/>
</dbReference>
<dbReference type="InterPro" id="IPR029063">
    <property type="entry name" value="SAM-dependent_MTases_sf"/>
</dbReference>
<dbReference type="InterPro" id="IPR051939">
    <property type="entry name" value="Glycosyltr_41/O-GlcNAc_trsf"/>
</dbReference>
<dbReference type="PANTHER" id="PTHR44835">
    <property type="entry name" value="UDP-N-ACETYLGLUCOSAMINE--PEPTIDE N-ACETYLGLUCOSAMINYLTRANSFERASE SPINDLY-RELATED"/>
    <property type="match status" value="1"/>
</dbReference>
<feature type="repeat" description="TPR" evidence="8">
    <location>
        <begin position="359"/>
        <end position="392"/>
    </location>
</feature>
<protein>
    <recommendedName>
        <fullName evidence="3">protein O-GlcNAc transferase</fullName>
        <ecNumber evidence="3">2.4.1.255</ecNumber>
    </recommendedName>
</protein>
<dbReference type="SMART" id="SM00028">
    <property type="entry name" value="TPR"/>
    <property type="match status" value="7"/>
</dbReference>
<dbReference type="EC" id="2.4.1.255" evidence="3"/>
<evidence type="ECO:0000256" key="1">
    <source>
        <dbReference type="ARBA" id="ARBA00004922"/>
    </source>
</evidence>
<gene>
    <name evidence="10" type="ORF">ENR64_28935</name>
</gene>
<sequence>MDYQTFIEQLPELYENWGTPEVQPKSAQFQQVKDQVAGMTTANVMQLLNFAVACLEPDEIYCEIGTYQGTTLIGALLNHPERLAYAVDNFTEFDETGESEQKLFENLSQFGLVDQVFFCNQDFEDFFLDLREVDTESKIGVYLYDGAHDYRSTLLGLLLVRPFLADQALIILDDANWKTVQQASWDFLANSPEAQILLELFTPVPRFPSFWNGLQLLTWDRSRSKNYSADIFSQHRYPEVKQAIYQVQLFEQRQESLEIVYREAIDLHEQRYLAEAEKKYREYLLWQSQNADAWLRLGRLYYEGENYTEAYRAVSKSLEMDASNGYAIYLVGCVLERLNQVQAAINAYEAALQIEPSLTDAYNNLGNLLRQKDELEAAKGLYEKAIALSPDFFGTYLNLGNLLLEQGELAAAIAAYAAAQTRQPDNPDIQQNLQVAIAAQDNPEKYHLEFAHSFYQGQRYRTATKHYQSYLALVTGSEEVYLNLSDCFWQLHQKEAAIAQLKAGLQHFPLSEALHYELILKLNEAGDTTAAIAQATKASEQLPQSYTLKLLKALILPIIYNTPEEIDFYHQRYLQELQKLVQTTDLSTPEKCREARFAMARFSTFYLTYQNYNMLEPQQLYGELMHRIMAANYPEWVQPLALPPVEKKIRVGYVSQYMHSYSGTLWLTGWFQYADPEQFEIYCYYTGNQPDVITEQFKQYSYVFHHFPGNLEATGQQILSDRLHILVFPEIGMDPLTVQLAALKLAPIQCTAWGHPVTSGLPTIDYYLSCELMEPANPQAHYSETLIQLPNLGIAYPKPDVPPVTKNREAFGLREDATIFLCCQAPFKYLPQHDYFFTQIARQVPSAQFVFIRADILKPRLQRAFAEAGLRMEDYCVFLLPQPRKDYLILNQLSDVYLDTLGFTGGNTTLDAIACGLPVVTCAGPFMRGCLSSGILTLLGVTETIALTEADYIDIAVKLASDQDWRQTLSTQMRQQCDRVFDDRACVAALEDTYRQLIDTFHQAAL</sequence>
<keyword evidence="7 8" id="KW-0802">TPR repeat</keyword>
<feature type="repeat" description="TPR" evidence="8">
    <location>
        <begin position="291"/>
        <end position="324"/>
    </location>
</feature>
<feature type="domain" description="O-GlcNAc transferase C-terminal" evidence="9">
    <location>
        <begin position="634"/>
        <end position="791"/>
    </location>
</feature>
<dbReference type="SUPFAM" id="SSF53756">
    <property type="entry name" value="UDP-Glycosyltransferase/glycogen phosphorylase"/>
    <property type="match status" value="1"/>
</dbReference>
<dbReference type="AlphaFoldDB" id="A0A7C3PUB1"/>
<comment type="caution">
    <text evidence="10">The sequence shown here is derived from an EMBL/GenBank/DDBJ whole genome shotgun (WGS) entry which is preliminary data.</text>
</comment>
<name>A0A7C3PUB1_9CYAN</name>
<dbReference type="Pfam" id="PF13578">
    <property type="entry name" value="Methyltransf_24"/>
    <property type="match status" value="1"/>
</dbReference>
<organism evidence="10">
    <name type="scientific">Oscillatoriales cyanobacterium SpSt-418</name>
    <dbReference type="NCBI Taxonomy" id="2282169"/>
    <lineage>
        <taxon>Bacteria</taxon>
        <taxon>Bacillati</taxon>
        <taxon>Cyanobacteriota</taxon>
        <taxon>Cyanophyceae</taxon>
        <taxon>Oscillatoriophycideae</taxon>
        <taxon>Oscillatoriales</taxon>
    </lineage>
</organism>
<dbReference type="InterPro" id="IPR011990">
    <property type="entry name" value="TPR-like_helical_dom_sf"/>
</dbReference>
<evidence type="ECO:0000256" key="7">
    <source>
        <dbReference type="ARBA" id="ARBA00022803"/>
    </source>
</evidence>
<dbReference type="EMBL" id="DSRU01000437">
    <property type="protein sequence ID" value="HFN01698.1"/>
    <property type="molecule type" value="Genomic_DNA"/>
</dbReference>
<evidence type="ECO:0000259" key="9">
    <source>
        <dbReference type="Pfam" id="PF13844"/>
    </source>
</evidence>
<dbReference type="Pfam" id="PF13432">
    <property type="entry name" value="TPR_16"/>
    <property type="match status" value="1"/>
</dbReference>
<feature type="repeat" description="TPR" evidence="8">
    <location>
        <begin position="393"/>
        <end position="426"/>
    </location>
</feature>
<dbReference type="SUPFAM" id="SSF48452">
    <property type="entry name" value="TPR-like"/>
    <property type="match status" value="2"/>
</dbReference>
<dbReference type="Gene3D" id="3.40.50.150">
    <property type="entry name" value="Vaccinia Virus protein VP39"/>
    <property type="match status" value="1"/>
</dbReference>
<keyword evidence="4" id="KW-0328">Glycosyltransferase</keyword>
<dbReference type="PANTHER" id="PTHR44835:SF1">
    <property type="entry name" value="PROTEIN O-GLCNAC TRANSFERASE"/>
    <property type="match status" value="1"/>
</dbReference>
<keyword evidence="5" id="KW-0808">Transferase</keyword>
<dbReference type="Pfam" id="PF13181">
    <property type="entry name" value="TPR_8"/>
    <property type="match status" value="1"/>
</dbReference>
<dbReference type="PROSITE" id="PS50293">
    <property type="entry name" value="TPR_REGION"/>
    <property type="match status" value="1"/>
</dbReference>
<dbReference type="Pfam" id="PF13844">
    <property type="entry name" value="Glyco_transf_41"/>
    <property type="match status" value="2"/>
</dbReference>
<dbReference type="InterPro" id="IPR019734">
    <property type="entry name" value="TPR_rpt"/>
</dbReference>
<evidence type="ECO:0000313" key="10">
    <source>
        <dbReference type="EMBL" id="HFN01698.1"/>
    </source>
</evidence>
<evidence type="ECO:0000256" key="2">
    <source>
        <dbReference type="ARBA" id="ARBA00005386"/>
    </source>
</evidence>
<feature type="domain" description="O-GlcNAc transferase C-terminal" evidence="9">
    <location>
        <begin position="805"/>
        <end position="976"/>
    </location>
</feature>
<dbReference type="Gene3D" id="3.40.50.2000">
    <property type="entry name" value="Glycogen Phosphorylase B"/>
    <property type="match status" value="1"/>
</dbReference>
<evidence type="ECO:0000256" key="5">
    <source>
        <dbReference type="ARBA" id="ARBA00022679"/>
    </source>
</evidence>
<evidence type="ECO:0000256" key="6">
    <source>
        <dbReference type="ARBA" id="ARBA00022737"/>
    </source>
</evidence>
<dbReference type="GO" id="GO:0097363">
    <property type="term" value="F:protein O-acetylglucosaminyltransferase activity"/>
    <property type="evidence" value="ECO:0007669"/>
    <property type="project" value="UniProtKB-EC"/>
</dbReference>
<proteinExistence type="inferred from homology"/>
<evidence type="ECO:0000256" key="4">
    <source>
        <dbReference type="ARBA" id="ARBA00022676"/>
    </source>
</evidence>
<evidence type="ECO:0000256" key="8">
    <source>
        <dbReference type="PROSITE-ProRule" id="PRU00339"/>
    </source>
</evidence>
<evidence type="ECO:0000256" key="3">
    <source>
        <dbReference type="ARBA" id="ARBA00011970"/>
    </source>
</evidence>
<dbReference type="PROSITE" id="PS50005">
    <property type="entry name" value="TPR"/>
    <property type="match status" value="4"/>
</dbReference>
<dbReference type="Gene3D" id="3.40.50.11380">
    <property type="match status" value="1"/>
</dbReference>
<comment type="similarity">
    <text evidence="2">Belongs to the glycosyltransferase 41 family. O-GlcNAc transferase subfamily.</text>
</comment>
<accession>A0A7C3PUB1</accession>
<dbReference type="Gene3D" id="1.25.40.10">
    <property type="entry name" value="Tetratricopeptide repeat domain"/>
    <property type="match status" value="3"/>
</dbReference>
<dbReference type="Pfam" id="PF13414">
    <property type="entry name" value="TPR_11"/>
    <property type="match status" value="1"/>
</dbReference>
<comment type="pathway">
    <text evidence="1">Protein modification; protein glycosylation.</text>
</comment>
<reference evidence="10" key="1">
    <citation type="journal article" date="2020" name="mSystems">
        <title>Genome- and Community-Level Interaction Insights into Carbon Utilization and Element Cycling Functions of Hydrothermarchaeota in Hydrothermal Sediment.</title>
        <authorList>
            <person name="Zhou Z."/>
            <person name="Liu Y."/>
            <person name="Xu W."/>
            <person name="Pan J."/>
            <person name="Luo Z.H."/>
            <person name="Li M."/>
        </authorList>
    </citation>
    <scope>NUCLEOTIDE SEQUENCE [LARGE SCALE GENOMIC DNA]</scope>
    <source>
        <strain evidence="10">SpSt-418</strain>
    </source>
</reference>
<keyword evidence="6" id="KW-0677">Repeat</keyword>
<dbReference type="InterPro" id="IPR029489">
    <property type="entry name" value="OGT/SEC/SPY_C"/>
</dbReference>